<keyword evidence="1" id="KW-0812">Transmembrane</keyword>
<dbReference type="OrthoDB" id="9814483at2"/>
<dbReference type="Proteomes" id="UP000252706">
    <property type="component" value="Unassembled WGS sequence"/>
</dbReference>
<dbReference type="EMBL" id="QOCE01000038">
    <property type="protein sequence ID" value="RBW52803.1"/>
    <property type="molecule type" value="Genomic_DNA"/>
</dbReference>
<organism evidence="3 4">
    <name type="scientific">Phaeobacter gallaeciensis</name>
    <dbReference type="NCBI Taxonomy" id="60890"/>
    <lineage>
        <taxon>Bacteria</taxon>
        <taxon>Pseudomonadati</taxon>
        <taxon>Pseudomonadota</taxon>
        <taxon>Alphaproteobacteria</taxon>
        <taxon>Rhodobacterales</taxon>
        <taxon>Roseobacteraceae</taxon>
        <taxon>Phaeobacter</taxon>
    </lineage>
</organism>
<proteinExistence type="predicted"/>
<accession>A0A366WTZ4</accession>
<dbReference type="RefSeq" id="WP_113824519.1">
    <property type="nucleotide sequence ID" value="NZ_QOCE01000038.1"/>
</dbReference>
<keyword evidence="1" id="KW-0472">Membrane</keyword>
<dbReference type="InterPro" id="IPR051311">
    <property type="entry name" value="DedA_domain"/>
</dbReference>
<dbReference type="Pfam" id="PF09335">
    <property type="entry name" value="VTT_dom"/>
    <property type="match status" value="1"/>
</dbReference>
<feature type="transmembrane region" description="Helical" evidence="1">
    <location>
        <begin position="88"/>
        <end position="112"/>
    </location>
</feature>
<evidence type="ECO:0000259" key="2">
    <source>
        <dbReference type="Pfam" id="PF09335"/>
    </source>
</evidence>
<evidence type="ECO:0000313" key="4">
    <source>
        <dbReference type="Proteomes" id="UP000252706"/>
    </source>
</evidence>
<sequence length="138" mass="15320">MLTLISLFFGAFLAATILPFSSEVMLTLALTSGEFNTWLLVSIAALGNTLGALLNWYLGRFLMHWSDHRWFPFSQPQLTRAAQAFNRYGLWSLLFAWVPVVGDPLTFAAGALNVRLAVFLPLVAVGKSLRYVAIGWII</sequence>
<feature type="transmembrane region" description="Helical" evidence="1">
    <location>
        <begin position="38"/>
        <end position="58"/>
    </location>
</feature>
<gene>
    <name evidence="3" type="ORF">DS909_16330</name>
</gene>
<feature type="domain" description="VTT" evidence="2">
    <location>
        <begin position="24"/>
        <end position="132"/>
    </location>
</feature>
<dbReference type="PANTHER" id="PTHR42709">
    <property type="entry name" value="ALKALINE PHOSPHATASE LIKE PROTEIN"/>
    <property type="match status" value="1"/>
</dbReference>
<reference evidence="3 4" key="1">
    <citation type="submission" date="2018-07" db="EMBL/GenBank/DDBJ databases">
        <title>Modular assembly of carbohydrate-degrading microbial communities in the ocean.</title>
        <authorList>
            <person name="Enke T.N."/>
            <person name="Datta M.S."/>
            <person name="Schwartzman J.A."/>
            <person name="Cermak N."/>
            <person name="Schmitz D.A."/>
            <person name="Barrere J."/>
            <person name="Cordero O.X."/>
        </authorList>
    </citation>
    <scope>NUCLEOTIDE SEQUENCE [LARGE SCALE GENOMIC DNA]</scope>
    <source>
        <strain evidence="3 4">C3M10</strain>
    </source>
</reference>
<evidence type="ECO:0000313" key="3">
    <source>
        <dbReference type="EMBL" id="RBW52803.1"/>
    </source>
</evidence>
<name>A0A366WTZ4_9RHOB</name>
<dbReference type="PANTHER" id="PTHR42709:SF4">
    <property type="entry name" value="INNER MEMBRANE PROTEIN YQAA"/>
    <property type="match status" value="1"/>
</dbReference>
<dbReference type="InterPro" id="IPR032816">
    <property type="entry name" value="VTT_dom"/>
</dbReference>
<dbReference type="AlphaFoldDB" id="A0A366WTZ4"/>
<keyword evidence="1" id="KW-1133">Transmembrane helix</keyword>
<comment type="caution">
    <text evidence="3">The sequence shown here is derived from an EMBL/GenBank/DDBJ whole genome shotgun (WGS) entry which is preliminary data.</text>
</comment>
<evidence type="ECO:0000256" key="1">
    <source>
        <dbReference type="SAM" id="Phobius"/>
    </source>
</evidence>
<protein>
    <submittedName>
        <fullName evidence="3">DedA family protein</fullName>
    </submittedName>
</protein>